<gene>
    <name evidence="1" type="ORF">scyTo_0025693</name>
</gene>
<evidence type="ECO:0000313" key="1">
    <source>
        <dbReference type="EMBL" id="GCB84993.1"/>
    </source>
</evidence>
<feature type="non-terminal residue" evidence="1">
    <location>
        <position position="43"/>
    </location>
</feature>
<dbReference type="Proteomes" id="UP000288216">
    <property type="component" value="Unassembled WGS sequence"/>
</dbReference>
<dbReference type="Gene3D" id="3.20.180.20">
    <property type="entry name" value="Dynein heavy chain, N-terminal domain 2"/>
    <property type="match status" value="1"/>
</dbReference>
<dbReference type="STRING" id="75743.A0A401QI23"/>
<dbReference type="InterPro" id="IPR042228">
    <property type="entry name" value="Dynein_linker_3"/>
</dbReference>
<dbReference type="EMBL" id="BFAA01118300">
    <property type="protein sequence ID" value="GCB84993.1"/>
    <property type="molecule type" value="Genomic_DNA"/>
</dbReference>
<protein>
    <submittedName>
        <fullName evidence="1">Uncharacterized protein</fullName>
    </submittedName>
</protein>
<dbReference type="OrthoDB" id="424310at2759"/>
<proteinExistence type="predicted"/>
<feature type="non-terminal residue" evidence="1">
    <location>
        <position position="1"/>
    </location>
</feature>
<reference evidence="1 2" key="1">
    <citation type="journal article" date="2018" name="Nat. Ecol. Evol.">
        <title>Shark genomes provide insights into elasmobranch evolution and the origin of vertebrates.</title>
        <authorList>
            <person name="Hara Y"/>
            <person name="Yamaguchi K"/>
            <person name="Onimaru K"/>
            <person name="Kadota M"/>
            <person name="Koyanagi M"/>
            <person name="Keeley SD"/>
            <person name="Tatsumi K"/>
            <person name="Tanaka K"/>
            <person name="Motone F"/>
            <person name="Kageyama Y"/>
            <person name="Nozu R"/>
            <person name="Adachi N"/>
            <person name="Nishimura O"/>
            <person name="Nakagawa R"/>
            <person name="Tanegashima C"/>
            <person name="Kiyatake I"/>
            <person name="Matsumoto R"/>
            <person name="Murakumo K"/>
            <person name="Nishida K"/>
            <person name="Terakita A"/>
            <person name="Kuratani S"/>
            <person name="Sato K"/>
            <person name="Hyodo S Kuraku.S."/>
        </authorList>
    </citation>
    <scope>NUCLEOTIDE SEQUENCE [LARGE SCALE GENOMIC DNA]</scope>
</reference>
<name>A0A401QI23_SCYTO</name>
<accession>A0A401QI23</accession>
<keyword evidence="2" id="KW-1185">Reference proteome</keyword>
<organism evidence="1 2">
    <name type="scientific">Scyliorhinus torazame</name>
    <name type="common">Cloudy catshark</name>
    <name type="synonym">Catulus torazame</name>
    <dbReference type="NCBI Taxonomy" id="75743"/>
    <lineage>
        <taxon>Eukaryota</taxon>
        <taxon>Metazoa</taxon>
        <taxon>Chordata</taxon>
        <taxon>Craniata</taxon>
        <taxon>Vertebrata</taxon>
        <taxon>Chondrichthyes</taxon>
        <taxon>Elasmobranchii</taxon>
        <taxon>Galeomorphii</taxon>
        <taxon>Galeoidea</taxon>
        <taxon>Carcharhiniformes</taxon>
        <taxon>Scyliorhinidae</taxon>
        <taxon>Scyliorhinus</taxon>
    </lineage>
</organism>
<evidence type="ECO:0000313" key="2">
    <source>
        <dbReference type="Proteomes" id="UP000288216"/>
    </source>
</evidence>
<dbReference type="AlphaFoldDB" id="A0A401QI23"/>
<sequence length="43" mass="4953">AHLLSLFDNVNRVGFNETNYDQILRFESQEGEKVDLNESVIAQ</sequence>
<comment type="caution">
    <text evidence="1">The sequence shown here is derived from an EMBL/GenBank/DDBJ whole genome shotgun (WGS) entry which is preliminary data.</text>
</comment>